<dbReference type="InterPro" id="IPR000873">
    <property type="entry name" value="AMP-dep_synth/lig_dom"/>
</dbReference>
<dbReference type="GO" id="GO:0043041">
    <property type="term" value="P:amino acid activation for nonribosomal peptide biosynthetic process"/>
    <property type="evidence" value="ECO:0007669"/>
    <property type="project" value="TreeGrafter"/>
</dbReference>
<dbReference type="InterPro" id="IPR020845">
    <property type="entry name" value="AMP-binding_CS"/>
</dbReference>
<dbReference type="InterPro" id="IPR045851">
    <property type="entry name" value="AMP-bd_C_sf"/>
</dbReference>
<dbReference type="Gene3D" id="1.10.1200.10">
    <property type="entry name" value="ACP-like"/>
    <property type="match status" value="2"/>
</dbReference>
<dbReference type="Pfam" id="PF13193">
    <property type="entry name" value="AMP-binding_C"/>
    <property type="match status" value="2"/>
</dbReference>
<reference evidence="5" key="1">
    <citation type="submission" date="2017-04" db="EMBL/GenBank/DDBJ databases">
        <title>Comparative genomics and description of representatives of a novel lineage of planctomycetes thriving in anoxic sediments.</title>
        <authorList>
            <person name="Spring S."/>
            <person name="Bunk B."/>
            <person name="Sproer C."/>
        </authorList>
    </citation>
    <scope>NUCLEOTIDE SEQUENCE [LARGE SCALE GENOMIC DNA]</scope>
    <source>
        <strain evidence="5">ST-PulAB-D4</strain>
    </source>
</reference>
<dbReference type="CDD" id="cd05930">
    <property type="entry name" value="A_NRPS"/>
    <property type="match status" value="2"/>
</dbReference>
<dbReference type="FunFam" id="3.40.50.980:FF:000001">
    <property type="entry name" value="Non-ribosomal peptide synthetase"/>
    <property type="match status" value="1"/>
</dbReference>
<dbReference type="Pfam" id="PF00668">
    <property type="entry name" value="Condensation"/>
    <property type="match status" value="1"/>
</dbReference>
<gene>
    <name evidence="4" type="primary">lgrD</name>
    <name evidence="4" type="ORF">STSP1_00228</name>
</gene>
<dbReference type="RefSeq" id="WP_085754585.1">
    <property type="nucleotide sequence ID" value="NZ_CP021023.1"/>
</dbReference>
<dbReference type="Gene3D" id="3.40.50.1820">
    <property type="entry name" value="alpha/beta hydrolase"/>
    <property type="match status" value="1"/>
</dbReference>
<dbReference type="Pfam" id="PF00550">
    <property type="entry name" value="PP-binding"/>
    <property type="match status" value="2"/>
</dbReference>
<proteinExistence type="predicted"/>
<dbReference type="InterPro" id="IPR001031">
    <property type="entry name" value="Thioesterase"/>
</dbReference>
<keyword evidence="1" id="KW-0596">Phosphopantetheine</keyword>
<dbReference type="InterPro" id="IPR020806">
    <property type="entry name" value="PKS_PP-bd"/>
</dbReference>
<dbReference type="Gene3D" id="3.30.300.30">
    <property type="match status" value="2"/>
</dbReference>
<dbReference type="SUPFAM" id="SSF53474">
    <property type="entry name" value="alpha/beta-Hydrolases"/>
    <property type="match status" value="1"/>
</dbReference>
<dbReference type="GO" id="GO:0003824">
    <property type="term" value="F:catalytic activity"/>
    <property type="evidence" value="ECO:0007669"/>
    <property type="project" value="InterPro"/>
</dbReference>
<dbReference type="Gene3D" id="3.40.50.980">
    <property type="match status" value="2"/>
</dbReference>
<dbReference type="PANTHER" id="PTHR45527:SF1">
    <property type="entry name" value="FATTY ACID SYNTHASE"/>
    <property type="match status" value="1"/>
</dbReference>
<dbReference type="PANTHER" id="PTHR45527">
    <property type="entry name" value="NONRIBOSOMAL PEPTIDE SYNTHETASE"/>
    <property type="match status" value="1"/>
</dbReference>
<feature type="domain" description="Carrier" evidence="3">
    <location>
        <begin position="1553"/>
        <end position="1627"/>
    </location>
</feature>
<dbReference type="InterPro" id="IPR036736">
    <property type="entry name" value="ACP-like_sf"/>
</dbReference>
<evidence type="ECO:0000313" key="4">
    <source>
        <dbReference type="EMBL" id="ARN55862.1"/>
    </source>
</evidence>
<organism evidence="4 5">
    <name type="scientific">Sedimentisphaera salicampi</name>
    <dbReference type="NCBI Taxonomy" id="1941349"/>
    <lineage>
        <taxon>Bacteria</taxon>
        <taxon>Pseudomonadati</taxon>
        <taxon>Planctomycetota</taxon>
        <taxon>Phycisphaerae</taxon>
        <taxon>Sedimentisphaerales</taxon>
        <taxon>Sedimentisphaeraceae</taxon>
        <taxon>Sedimentisphaera</taxon>
    </lineage>
</organism>
<dbReference type="GO" id="GO:0044550">
    <property type="term" value="P:secondary metabolite biosynthetic process"/>
    <property type="evidence" value="ECO:0007669"/>
    <property type="project" value="TreeGrafter"/>
</dbReference>
<dbReference type="Gene3D" id="2.30.38.10">
    <property type="entry name" value="Luciferase, Domain 3"/>
    <property type="match status" value="1"/>
</dbReference>
<name>A0A1W6LJC6_9BACT</name>
<dbReference type="Proteomes" id="UP000193334">
    <property type="component" value="Chromosome"/>
</dbReference>
<dbReference type="InterPro" id="IPR023213">
    <property type="entry name" value="CAT-like_dom_sf"/>
</dbReference>
<dbReference type="SUPFAM" id="SSF47336">
    <property type="entry name" value="ACP-like"/>
    <property type="match status" value="2"/>
</dbReference>
<keyword evidence="2" id="KW-0597">Phosphoprotein</keyword>
<dbReference type="InterPro" id="IPR010071">
    <property type="entry name" value="AA_adenyl_dom"/>
</dbReference>
<keyword evidence="5" id="KW-1185">Reference proteome</keyword>
<dbReference type="Gene3D" id="3.30.559.30">
    <property type="entry name" value="Nonribosomal peptide synthetase, condensation domain"/>
    <property type="match status" value="1"/>
</dbReference>
<dbReference type="Pfam" id="PF00975">
    <property type="entry name" value="Thioesterase"/>
    <property type="match status" value="1"/>
</dbReference>
<dbReference type="FunFam" id="1.10.1200.10:FF:000016">
    <property type="entry name" value="Non-ribosomal peptide synthase"/>
    <property type="match status" value="1"/>
</dbReference>
<dbReference type="InterPro" id="IPR042099">
    <property type="entry name" value="ANL_N_sf"/>
</dbReference>
<accession>A0A1W6LJC6</accession>
<dbReference type="PROSITE" id="PS50075">
    <property type="entry name" value="CARRIER"/>
    <property type="match status" value="2"/>
</dbReference>
<dbReference type="NCBIfam" id="TIGR01733">
    <property type="entry name" value="AA-adenyl-dom"/>
    <property type="match status" value="2"/>
</dbReference>
<dbReference type="NCBIfam" id="NF003417">
    <property type="entry name" value="PRK04813.1"/>
    <property type="match status" value="2"/>
</dbReference>
<dbReference type="Pfam" id="PF00501">
    <property type="entry name" value="AMP-binding"/>
    <property type="match status" value="2"/>
</dbReference>
<evidence type="ECO:0000313" key="5">
    <source>
        <dbReference type="Proteomes" id="UP000193334"/>
    </source>
</evidence>
<dbReference type="GO" id="GO:0072330">
    <property type="term" value="P:monocarboxylic acid biosynthetic process"/>
    <property type="evidence" value="ECO:0007669"/>
    <property type="project" value="UniProtKB-ARBA"/>
</dbReference>
<dbReference type="InterPro" id="IPR009081">
    <property type="entry name" value="PP-bd_ACP"/>
</dbReference>
<dbReference type="STRING" id="1941349.STSP1_00228"/>
<dbReference type="InterPro" id="IPR025110">
    <property type="entry name" value="AMP-bd_C"/>
</dbReference>
<dbReference type="InterPro" id="IPR001242">
    <property type="entry name" value="Condensation_dom"/>
</dbReference>
<evidence type="ECO:0000256" key="2">
    <source>
        <dbReference type="ARBA" id="ARBA00022553"/>
    </source>
</evidence>
<evidence type="ECO:0000256" key="1">
    <source>
        <dbReference type="ARBA" id="ARBA00022450"/>
    </source>
</evidence>
<evidence type="ECO:0000259" key="3">
    <source>
        <dbReference type="PROSITE" id="PS50075"/>
    </source>
</evidence>
<dbReference type="GO" id="GO:0031177">
    <property type="term" value="F:phosphopantetheine binding"/>
    <property type="evidence" value="ECO:0007669"/>
    <property type="project" value="InterPro"/>
</dbReference>
<dbReference type="SMART" id="SM00823">
    <property type="entry name" value="PKS_PP"/>
    <property type="match status" value="1"/>
</dbReference>
<dbReference type="Gene3D" id="3.30.559.10">
    <property type="entry name" value="Chloramphenicol acetyltransferase-like domain"/>
    <property type="match status" value="1"/>
</dbReference>
<feature type="domain" description="Carrier" evidence="3">
    <location>
        <begin position="506"/>
        <end position="581"/>
    </location>
</feature>
<protein>
    <submittedName>
        <fullName evidence="4">Linear gramicidin synthase subunit D</fullName>
    </submittedName>
</protein>
<dbReference type="EMBL" id="CP021023">
    <property type="protein sequence ID" value="ARN55862.1"/>
    <property type="molecule type" value="Genomic_DNA"/>
</dbReference>
<sequence>MNNIVDMFLEQAEATPDASALLQGRRTLSYLELDNASENIAKAIEKRGLTGEVVGIYSSRSIEFIASALGIMKAGCVYVSLDSELPLARLQKIISDADIKLLLSQPDIPALQISEGAEIVYVEIDDIKTSSPLRNERKVSDDRLAYVIFTSGSTGEPKGTKITHKCLANFVNWMVVCYNFKSGTKTSWISRPAFDASLFEIWPFIASGGLISIPPDELLYEPPKLLEWIKENNLDTCFMPTPLAESCLDLKWPEECRLKYLFSGGDALRKAPKPDAPFKMFDHYGPSECTVVSTYAEITPEQSKNKFPNIGFPISGAKVYILNESLNPVEDGQVGEIFIAGAGVGDGYLKDPELTKAKFLPDKFSKTRDAKMYKTGDLGARLKDGSIEFHGRTDRMVKIRGFRIELGEIESLILKQSYISQAAVVLKQGQAAKRIVAFAETLDNTSDCLEKLKKVISENLPSYMMPSKIIFLDSLPKTLNGKIDRSALASGEYFNQSDNNENADPKELSDKEKAIFEIWEEVLGDDNFSADTNFFDAGGHSLKAFRAVSRINERFGSKITVRHMFDYPTIRSLAEIVKGSEQFSGSRIEHKGLNKAPATPWQVHMWLLDSFSSEINVCNIICSFEISGKLDVELLELSVKKLVEFQHCLRLKFLISDSYLIKEKEDYSVDYVFHDLSDISAEEAEDLSEEIICGFRDCKFDLKEGNVCRFALLKYDSQTYTLLASFHHAVFDGFSLAVFVKQLKGIYETLLVGGDAENLRPEISYFDYSLWLEKWLGSQDAQEQKKFWLDKLDGIKGLLMLDCTLPRPEAYTFEGRRHYFNFGKERSRKIEDFCSKNSITEYMLLLTAYSLLLRGHTDTNEIIVGSPIANRPDLQTEQLVGLFINGIVQRLNILPENSIISLLDTVKKDTLQAFANQNYPLENHVHDLNLVKYPSAHPLFQHLFSFQNAHIPEAELGSSKMRVDDIGNNTAKVDLALVLELRNGNIEGWFEYNTNIFTSSVVDELSDELFEISDKIISSPDSKISDLISLEPFNESKMSELENGPIDLPESFVRFSGLSPDKPAVCADSNFLTYSELDKITDLLASKLINAGVKADSRVAVFYDSSLEFIAAALAVLKAGGGYVPVDPDYPDERIDYIIQNAQVSCAFAPAGTVNKAFLEGITCFPVDLDQLKNTERKERICVDVSEDSLAYVIYTSGSTGNPKGVEVERRNLKNLIEWQLNYYQINARDRASNLARSSFDTSVSEIWPYLMAGASVYIPQERIVLNPKKMIEWLCASRITICDMTTQLAELAVFENWPSECSLRVLKTGGERLKKRPPAGLSFDLYNEYGPTECTVIATSGKVSPACAGGEFPDIGVAISGNKAHILGADLKPVAKGSEGELCISGKGVARGYIGLDEEMEERFIQSPFDPAARMYRTGDLVRRKEDGNLEYIGRKDSQIQIRGFRVEPGEIEKAVTEYGGVKEAAVISSDEQDSEIKLLCFVAADDINNFSEEKLLSYLKEKLPDYMQPAQIFTVEKIPLNHNGKTDRDALLEIAKEDVPQPNRTDSKVVMPRNPMEEVLWDIWEQLLGRSDFGVYENFFDLGGHSLMLIKMDSLLSERGLYVGIEKILQYPEISRLSGCLDFRVAGEACCSGEKCLIELNKGSRGRLPVYFIHSLSGDVLGYANLVHHLGKDQPCYGFQSAGLSDLDKAHKTLPEMAEHYVKLMLDFQPEGPFLLAGWCFGGFIAYEMAQMLKGMGRQVGMLLMVDAPSMPPADINLSYYFDIACNLASLGPSGMFKFIISYLKKHKQFESVEEIIGERFSMQDNEIKNKYVSNREGVYKINLNAARSHKIHKYNGEIILCTAAKREHWLLRGDTLGWKNFVNNVELKVIPGDHGFIIRKSKVLPKFIREKIDQVINAN</sequence>
<dbReference type="KEGG" id="pbp:STSP1_00228"/>
<dbReference type="SUPFAM" id="SSF56801">
    <property type="entry name" value="Acetyl-CoA synthetase-like"/>
    <property type="match status" value="2"/>
</dbReference>
<dbReference type="GO" id="GO:0005737">
    <property type="term" value="C:cytoplasm"/>
    <property type="evidence" value="ECO:0007669"/>
    <property type="project" value="TreeGrafter"/>
</dbReference>
<dbReference type="SUPFAM" id="SSF52777">
    <property type="entry name" value="CoA-dependent acyltransferases"/>
    <property type="match status" value="2"/>
</dbReference>
<dbReference type="Gene3D" id="3.40.50.12780">
    <property type="entry name" value="N-terminal domain of ligase-like"/>
    <property type="match status" value="1"/>
</dbReference>
<dbReference type="InterPro" id="IPR029058">
    <property type="entry name" value="AB_hydrolase_fold"/>
</dbReference>
<dbReference type="PROSITE" id="PS00455">
    <property type="entry name" value="AMP_BINDING"/>
    <property type="match status" value="2"/>
</dbReference>